<dbReference type="RefSeq" id="WP_369863503.1">
    <property type="nucleotide sequence ID" value="NZ_JBCLPP010000022.1"/>
</dbReference>
<comment type="caution">
    <text evidence="1">The sequence shown here is derived from an EMBL/GenBank/DDBJ whole genome shotgun (WGS) entry which is preliminary data.</text>
</comment>
<dbReference type="EMBL" id="JBCLPP010000022">
    <property type="protein sequence ID" value="MEY8245707.1"/>
    <property type="molecule type" value="Genomic_DNA"/>
</dbReference>
<keyword evidence="2" id="KW-1185">Reference proteome</keyword>
<reference evidence="1 2" key="1">
    <citation type="submission" date="2024-03" db="EMBL/GenBank/DDBJ databases">
        <title>Mouse gut bacterial collection (mGBC) of GemPharmatech.</title>
        <authorList>
            <person name="He Y."/>
            <person name="Dong L."/>
            <person name="Wu D."/>
            <person name="Gao X."/>
            <person name="Lin Z."/>
        </authorList>
    </citation>
    <scope>NUCLEOTIDE SEQUENCE [LARGE SCALE GENOMIC DNA]</scope>
    <source>
        <strain evidence="1 2">54-13</strain>
    </source>
</reference>
<organism evidence="1 2">
    <name type="scientific">Heminiphilus faecis</name>
    <dbReference type="NCBI Taxonomy" id="2601703"/>
    <lineage>
        <taxon>Bacteria</taxon>
        <taxon>Pseudomonadati</taxon>
        <taxon>Bacteroidota</taxon>
        <taxon>Bacteroidia</taxon>
        <taxon>Bacteroidales</taxon>
        <taxon>Muribaculaceae</taxon>
        <taxon>Heminiphilus</taxon>
    </lineage>
</organism>
<evidence type="ECO:0000313" key="1">
    <source>
        <dbReference type="EMBL" id="MEY8245707.1"/>
    </source>
</evidence>
<accession>A0ABV4D188</accession>
<dbReference type="Proteomes" id="UP001565200">
    <property type="component" value="Unassembled WGS sequence"/>
</dbReference>
<protein>
    <submittedName>
        <fullName evidence="1">Uncharacterized protein</fullName>
    </submittedName>
</protein>
<proteinExistence type="predicted"/>
<name>A0ABV4D188_9BACT</name>
<evidence type="ECO:0000313" key="2">
    <source>
        <dbReference type="Proteomes" id="UP001565200"/>
    </source>
</evidence>
<sequence>MTINTIIYKKLGGAYASSRLRLYGYSRDTFVRGNPYRERPSTSTRTCRAVERAVAVTMPMIFG</sequence>
<gene>
    <name evidence="1" type="ORF">AAK873_08800</name>
</gene>